<proteinExistence type="predicted"/>
<evidence type="ECO:0000256" key="2">
    <source>
        <dbReference type="SAM" id="Phobius"/>
    </source>
</evidence>
<reference evidence="3 4" key="1">
    <citation type="submission" date="2019-04" db="EMBL/GenBank/DDBJ databases">
        <authorList>
            <person name="Jiang L."/>
        </authorList>
    </citation>
    <scope>NUCLEOTIDE SEQUENCE [LARGE SCALE GENOMIC DNA]</scope>
    <source>
        <strain evidence="3 4">YIM 131853</strain>
    </source>
</reference>
<keyword evidence="2" id="KW-0812">Transmembrane</keyword>
<evidence type="ECO:0000313" key="3">
    <source>
        <dbReference type="EMBL" id="THG31820.1"/>
    </source>
</evidence>
<dbReference type="RefSeq" id="WP_136426940.1">
    <property type="nucleotide sequence ID" value="NZ_SSSM01000003.1"/>
</dbReference>
<evidence type="ECO:0000313" key="4">
    <source>
        <dbReference type="Proteomes" id="UP000309133"/>
    </source>
</evidence>
<keyword evidence="2" id="KW-0472">Membrane</keyword>
<feature type="transmembrane region" description="Helical" evidence="2">
    <location>
        <begin position="50"/>
        <end position="68"/>
    </location>
</feature>
<evidence type="ECO:0000256" key="1">
    <source>
        <dbReference type="SAM" id="MobiDB-lite"/>
    </source>
</evidence>
<comment type="caution">
    <text evidence="3">The sequence shown here is derived from an EMBL/GenBank/DDBJ whole genome shotgun (WGS) entry which is preliminary data.</text>
</comment>
<dbReference type="EMBL" id="SSSM01000003">
    <property type="protein sequence ID" value="THG31820.1"/>
    <property type="molecule type" value="Genomic_DNA"/>
</dbReference>
<keyword evidence="4" id="KW-1185">Reference proteome</keyword>
<protein>
    <submittedName>
        <fullName evidence="3">MFS transporter</fullName>
    </submittedName>
</protein>
<keyword evidence="2" id="KW-1133">Transmembrane helix</keyword>
<name>A0A4S4FMR7_9MICO</name>
<dbReference type="AlphaFoldDB" id="A0A4S4FMR7"/>
<dbReference type="Proteomes" id="UP000309133">
    <property type="component" value="Unassembled WGS sequence"/>
</dbReference>
<feature type="transmembrane region" description="Helical" evidence="2">
    <location>
        <begin position="122"/>
        <end position="144"/>
    </location>
</feature>
<dbReference type="OrthoDB" id="5116782at2"/>
<gene>
    <name evidence="3" type="ORF">E6C64_07155</name>
</gene>
<accession>A0A4S4FMR7</accession>
<organism evidence="3 4">
    <name type="scientific">Naasia lichenicola</name>
    <dbReference type="NCBI Taxonomy" id="2565933"/>
    <lineage>
        <taxon>Bacteria</taxon>
        <taxon>Bacillati</taxon>
        <taxon>Actinomycetota</taxon>
        <taxon>Actinomycetes</taxon>
        <taxon>Micrococcales</taxon>
        <taxon>Microbacteriaceae</taxon>
        <taxon>Naasia</taxon>
    </lineage>
</organism>
<feature type="transmembrane region" description="Helical" evidence="2">
    <location>
        <begin position="88"/>
        <end position="110"/>
    </location>
</feature>
<sequence length="145" mass="15486">MSDLPPNMRDEDRVTGPIEIPPEFRQRSSSSVELPGAILPPPAPTQRRDWGSLIVAILFGFAFGWDLFEALANLVGLLNYAAAAGYRLNSFAWIVLGTAIVLPPLGYAIALGVGRRRGPARLALVLFAALAATSCASLTLEALVR</sequence>
<feature type="region of interest" description="Disordered" evidence="1">
    <location>
        <begin position="1"/>
        <end position="29"/>
    </location>
</feature>